<keyword evidence="13" id="KW-1185">Reference proteome</keyword>
<dbReference type="InterPro" id="IPR010402">
    <property type="entry name" value="CCT_domain"/>
</dbReference>
<comment type="caution">
    <text evidence="12">The sequence shown here is derived from an EMBL/GenBank/DDBJ whole genome shotgun (WGS) entry which is preliminary data.</text>
</comment>
<evidence type="ECO:0000256" key="7">
    <source>
        <dbReference type="PROSITE-ProRule" id="PRU00024"/>
    </source>
</evidence>
<dbReference type="GO" id="GO:0006355">
    <property type="term" value="P:regulation of DNA-templated transcription"/>
    <property type="evidence" value="ECO:0007669"/>
    <property type="project" value="TreeGrafter"/>
</dbReference>
<evidence type="ECO:0000313" key="13">
    <source>
        <dbReference type="Proteomes" id="UP000701853"/>
    </source>
</evidence>
<evidence type="ECO:0000313" key="12">
    <source>
        <dbReference type="EMBL" id="KAG8485877.1"/>
    </source>
</evidence>
<evidence type="ECO:0000256" key="1">
    <source>
        <dbReference type="ARBA" id="ARBA00004123"/>
    </source>
</evidence>
<comment type="subcellular location">
    <subcellularLocation>
        <location evidence="1 8">Nucleus</location>
    </subcellularLocation>
</comment>
<reference evidence="12 13" key="1">
    <citation type="journal article" date="2021" name="bioRxiv">
        <title>The Gossypium anomalum genome as a resource for cotton improvement and evolutionary analysis of hybrid incompatibility.</title>
        <authorList>
            <person name="Grover C.E."/>
            <person name="Yuan D."/>
            <person name="Arick M.A."/>
            <person name="Miller E.R."/>
            <person name="Hu G."/>
            <person name="Peterson D.G."/>
            <person name="Wendel J.F."/>
            <person name="Udall J.A."/>
        </authorList>
    </citation>
    <scope>NUCLEOTIDE SEQUENCE [LARGE SCALE GENOMIC DNA]</scope>
    <source>
        <strain evidence="12">JFW-Udall</strain>
        <tissue evidence="12">Leaf</tissue>
    </source>
</reference>
<comment type="similarity">
    <text evidence="2">Belongs to the CONSTANS family.</text>
</comment>
<keyword evidence="3" id="KW-0479">Metal-binding</keyword>
<name>A0A8J5YNT6_9ROSI</name>
<evidence type="ECO:0000256" key="4">
    <source>
        <dbReference type="ARBA" id="ARBA00022771"/>
    </source>
</evidence>
<dbReference type="Proteomes" id="UP000701853">
    <property type="component" value="Chromosome 8"/>
</dbReference>
<keyword evidence="5" id="KW-0862">Zinc</keyword>
<feature type="domain" description="CCT" evidence="11">
    <location>
        <begin position="389"/>
        <end position="431"/>
    </location>
</feature>
<feature type="compositionally biased region" description="Basic and acidic residues" evidence="9">
    <location>
        <begin position="386"/>
        <end position="395"/>
    </location>
</feature>
<protein>
    <submittedName>
        <fullName evidence="12">Uncharacterized protein</fullName>
    </submittedName>
</protein>
<dbReference type="InterPro" id="IPR052453">
    <property type="entry name" value="CONSTANS-like_ZF"/>
</dbReference>
<dbReference type="OrthoDB" id="153872at2759"/>
<dbReference type="SMART" id="SM00336">
    <property type="entry name" value="BBOX"/>
    <property type="match status" value="1"/>
</dbReference>
<evidence type="ECO:0000259" key="11">
    <source>
        <dbReference type="PROSITE" id="PS51017"/>
    </source>
</evidence>
<dbReference type="InterPro" id="IPR000315">
    <property type="entry name" value="Znf_B-box"/>
</dbReference>
<evidence type="ECO:0000256" key="6">
    <source>
        <dbReference type="ARBA" id="ARBA00023242"/>
    </source>
</evidence>
<evidence type="ECO:0000259" key="10">
    <source>
        <dbReference type="PROSITE" id="PS50119"/>
    </source>
</evidence>
<feature type="region of interest" description="Disordered" evidence="9">
    <location>
        <begin position="365"/>
        <end position="395"/>
    </location>
</feature>
<dbReference type="Pfam" id="PF00643">
    <property type="entry name" value="zf-B_box"/>
    <property type="match status" value="1"/>
</dbReference>
<organism evidence="12 13">
    <name type="scientific">Gossypium anomalum</name>
    <dbReference type="NCBI Taxonomy" id="47600"/>
    <lineage>
        <taxon>Eukaryota</taxon>
        <taxon>Viridiplantae</taxon>
        <taxon>Streptophyta</taxon>
        <taxon>Embryophyta</taxon>
        <taxon>Tracheophyta</taxon>
        <taxon>Spermatophyta</taxon>
        <taxon>Magnoliopsida</taxon>
        <taxon>eudicotyledons</taxon>
        <taxon>Gunneridae</taxon>
        <taxon>Pentapetalae</taxon>
        <taxon>rosids</taxon>
        <taxon>malvids</taxon>
        <taxon>Malvales</taxon>
        <taxon>Malvaceae</taxon>
        <taxon>Malvoideae</taxon>
        <taxon>Gossypium</taxon>
    </lineage>
</organism>
<dbReference type="PROSITE" id="PS51017">
    <property type="entry name" value="CCT"/>
    <property type="match status" value="1"/>
</dbReference>
<gene>
    <name evidence="12" type="ORF">CXB51_020198</name>
</gene>
<evidence type="ECO:0000256" key="9">
    <source>
        <dbReference type="SAM" id="MobiDB-lite"/>
    </source>
</evidence>
<keyword evidence="6 8" id="KW-0539">Nucleus</keyword>
<accession>A0A8J5YNT6</accession>
<dbReference type="Pfam" id="PF06203">
    <property type="entry name" value="CCT"/>
    <property type="match status" value="1"/>
</dbReference>
<dbReference type="GO" id="GO:0005634">
    <property type="term" value="C:nucleus"/>
    <property type="evidence" value="ECO:0007669"/>
    <property type="project" value="UniProtKB-SubCell"/>
</dbReference>
<dbReference type="PANTHER" id="PTHR31874">
    <property type="entry name" value="CCT MOTIF FAMILY PROTEIN, EXPRESSED"/>
    <property type="match status" value="1"/>
</dbReference>
<dbReference type="CDD" id="cd19821">
    <property type="entry name" value="Bbox1_BBX-like"/>
    <property type="match status" value="1"/>
</dbReference>
<dbReference type="InterPro" id="IPR049808">
    <property type="entry name" value="CONSTANS-like_Bbox1"/>
</dbReference>
<evidence type="ECO:0000256" key="8">
    <source>
        <dbReference type="PROSITE-ProRule" id="PRU00357"/>
    </source>
</evidence>
<dbReference type="GO" id="GO:0008270">
    <property type="term" value="F:zinc ion binding"/>
    <property type="evidence" value="ECO:0007669"/>
    <property type="project" value="UniProtKB-KW"/>
</dbReference>
<feature type="domain" description="B box-type" evidence="10">
    <location>
        <begin position="14"/>
        <end position="61"/>
    </location>
</feature>
<dbReference type="PANTHER" id="PTHR31874:SF55">
    <property type="entry name" value="ZINC FINGER PROTEIN CONSTANS-LIKE 7"/>
    <property type="match status" value="1"/>
</dbReference>
<proteinExistence type="inferred from homology"/>
<sequence length="445" mass="50138">MITDKKAANVMGGKTARACDGCLQKRARWYCAADDAFLCQGCDTSVHSANQLASRHERVSLQTASSKFNASMHSTIDQDAPPAWHQGFTRKARTPRQNKPMLGQQKGEGTVLALNPIDPLVPEVGSEEGSVDENEEQLLCRVPVFDPFSEELCNTVTSDCDEVAMPNEVGNLVVDGYEHERTCELDDGLHGFLPSDLDLAKFAADVESLLGVRLDEDSRDIKKFESLDCTDENGSELFHERKRIKVEEEEEVEGITACFCESAFEVTRASLNWSFDYDSPTITEEEKKEIPVAKTKRNKLLRLNYESVITAWASQGSPWTTGTRPELNPDDFMFPISIHAVVDYMYLIKYLQSLALQVQGSYPKDEHHQNGGIGGINRQARANNTDGEREAKVSRYREKRRTRLFSKKIRYEVRKLNAEKRPRMKGRFVKRTSFVGLGTAFPHTN</sequence>
<evidence type="ECO:0000256" key="5">
    <source>
        <dbReference type="ARBA" id="ARBA00022833"/>
    </source>
</evidence>
<evidence type="ECO:0000256" key="2">
    <source>
        <dbReference type="ARBA" id="ARBA00010024"/>
    </source>
</evidence>
<keyword evidence="4 7" id="KW-0863">Zinc-finger</keyword>
<dbReference type="AlphaFoldDB" id="A0A8J5YNT6"/>
<dbReference type="EMBL" id="JAHUZN010000008">
    <property type="protein sequence ID" value="KAG8485877.1"/>
    <property type="molecule type" value="Genomic_DNA"/>
</dbReference>
<evidence type="ECO:0000256" key="3">
    <source>
        <dbReference type="ARBA" id="ARBA00022723"/>
    </source>
</evidence>
<dbReference type="PROSITE" id="PS50119">
    <property type="entry name" value="ZF_BBOX"/>
    <property type="match status" value="1"/>
</dbReference>